<evidence type="ECO:0000313" key="3">
    <source>
        <dbReference type="Proteomes" id="UP000184363"/>
    </source>
</evidence>
<feature type="compositionally biased region" description="Low complexity" evidence="1">
    <location>
        <begin position="70"/>
        <end position="79"/>
    </location>
</feature>
<dbReference type="Proteomes" id="UP000184363">
    <property type="component" value="Unassembled WGS sequence"/>
</dbReference>
<dbReference type="STRING" id="1848.SAMN05443637_12431"/>
<protein>
    <submittedName>
        <fullName evidence="2">Uncharacterized protein</fullName>
    </submittedName>
</protein>
<accession>A0A1M6ZKV4</accession>
<evidence type="ECO:0000313" key="2">
    <source>
        <dbReference type="EMBL" id="SHL31024.1"/>
    </source>
</evidence>
<evidence type="ECO:0000256" key="1">
    <source>
        <dbReference type="SAM" id="MobiDB-lite"/>
    </source>
</evidence>
<gene>
    <name evidence="2" type="ORF">SAMN05443637_12431</name>
</gene>
<name>A0A1M6ZKV4_PSETH</name>
<dbReference type="EMBL" id="FRAP01000024">
    <property type="protein sequence ID" value="SHL31024.1"/>
    <property type="molecule type" value="Genomic_DNA"/>
</dbReference>
<keyword evidence="3" id="KW-1185">Reference proteome</keyword>
<feature type="region of interest" description="Disordered" evidence="1">
    <location>
        <begin position="92"/>
        <end position="112"/>
    </location>
</feature>
<sequence>MLPDAAPGEAPVVLEHHSALRTRFSHDLPVDVTVPSVGCSNPAMMRSSVDFPQPLAPTRATNSPDGMDRSTPASAPTAPFAVVQVLPSPEISMSPAGRLARVTGRSDGDGYG</sequence>
<dbReference type="AlphaFoldDB" id="A0A1M6ZKV4"/>
<feature type="region of interest" description="Disordered" evidence="1">
    <location>
        <begin position="45"/>
        <end position="79"/>
    </location>
</feature>
<organism evidence="2 3">
    <name type="scientific">Pseudonocardia thermophila</name>
    <dbReference type="NCBI Taxonomy" id="1848"/>
    <lineage>
        <taxon>Bacteria</taxon>
        <taxon>Bacillati</taxon>
        <taxon>Actinomycetota</taxon>
        <taxon>Actinomycetes</taxon>
        <taxon>Pseudonocardiales</taxon>
        <taxon>Pseudonocardiaceae</taxon>
        <taxon>Pseudonocardia</taxon>
    </lineage>
</organism>
<proteinExistence type="predicted"/>
<reference evidence="2 3" key="1">
    <citation type="submission" date="2016-11" db="EMBL/GenBank/DDBJ databases">
        <authorList>
            <person name="Jaros S."/>
            <person name="Januszkiewicz K."/>
            <person name="Wedrychowicz H."/>
        </authorList>
    </citation>
    <scope>NUCLEOTIDE SEQUENCE [LARGE SCALE GENOMIC DNA]</scope>
    <source>
        <strain evidence="2 3">DSM 43832</strain>
    </source>
</reference>